<evidence type="ECO:0000313" key="1">
    <source>
        <dbReference type="EnsemblMetazoa" id="AAEL004030-PA"/>
    </source>
</evidence>
<dbReference type="PANTHER" id="PTHR21398:SF1">
    <property type="entry name" value="FI03705P"/>
    <property type="match status" value="1"/>
</dbReference>
<evidence type="ECO:0000313" key="2">
    <source>
        <dbReference type="Proteomes" id="UP000008820"/>
    </source>
</evidence>
<dbReference type="InParanoid" id="A0A1S4F6G4"/>
<proteinExistence type="predicted"/>
<accession>A0A1S4F6G4</accession>
<dbReference type="Pfam" id="PF07841">
    <property type="entry name" value="DM4_12"/>
    <property type="match status" value="1"/>
</dbReference>
<sequence length="389" mass="44980">MRFGSERCIYCLGAILAINQIGQLCSGEITEQKFDAAQSNQGQIPDDGGGSGSNKVLSRKRRFLQFPEGSSFQVVYDQTIPVVGSTLLFTVGVTVALAYQLPSISVFEISKMLREQVEEGVHLRRKDENVNTTTLVDTSTSKYEQSNKHSYYYNNPYGNSLYQPANGTKNIFGYYNNLQQQNQQAQMGYNNRIKYYTSSNDSRYEAYQNNANKWPQNPSFSLKDLPPNFLSPYNHTKNDWNSLISRYFLNWVRKHPPNYHLSKKRFYPVFGKRSIEEHTHPEDKFFLSHHRSTRHDLYLQIEKFLDAKGKHGHHCVLRALCESGQRRNANEPDSFLKEILKAVFSLPTTHETPIHHKHRMYDEAHGHEGDCAEKFSFCQDSIWSDSFIF</sequence>
<organism evidence="1 2">
    <name type="scientific">Aedes aegypti</name>
    <name type="common">Yellowfever mosquito</name>
    <name type="synonym">Culex aegypti</name>
    <dbReference type="NCBI Taxonomy" id="7159"/>
    <lineage>
        <taxon>Eukaryota</taxon>
        <taxon>Metazoa</taxon>
        <taxon>Ecdysozoa</taxon>
        <taxon>Arthropoda</taxon>
        <taxon>Hexapoda</taxon>
        <taxon>Insecta</taxon>
        <taxon>Pterygota</taxon>
        <taxon>Neoptera</taxon>
        <taxon>Endopterygota</taxon>
        <taxon>Diptera</taxon>
        <taxon>Nematocera</taxon>
        <taxon>Culicoidea</taxon>
        <taxon>Culicidae</taxon>
        <taxon>Culicinae</taxon>
        <taxon>Aedini</taxon>
        <taxon>Aedes</taxon>
        <taxon>Stegomyia</taxon>
    </lineage>
</organism>
<dbReference type="VEuPathDB" id="VectorBase:AAEL004030"/>
<dbReference type="AlphaFoldDB" id="A0A1S4F6G4"/>
<protein>
    <submittedName>
        <fullName evidence="1">Uncharacterized protein</fullName>
    </submittedName>
</protein>
<reference evidence="1 2" key="1">
    <citation type="submission" date="2017-06" db="EMBL/GenBank/DDBJ databases">
        <title>Aedes aegypti genome working group (AGWG) sequencing and assembly.</title>
        <authorList>
            <consortium name="Aedes aegypti Genome Working Group (AGWG)"/>
            <person name="Matthews B.J."/>
        </authorList>
    </citation>
    <scope>NUCLEOTIDE SEQUENCE [LARGE SCALE GENOMIC DNA]</scope>
    <source>
        <strain evidence="1 2">LVP_AGWG</strain>
    </source>
</reference>
<name>A0A1S4F6G4_AEDAE</name>
<keyword evidence="2" id="KW-1185">Reference proteome</keyword>
<dbReference type="InterPro" id="IPR006631">
    <property type="entry name" value="DM4_12"/>
</dbReference>
<dbReference type="SMART" id="SM00718">
    <property type="entry name" value="DM4_12"/>
    <property type="match status" value="1"/>
</dbReference>
<dbReference type="Proteomes" id="UP000008820">
    <property type="component" value="Chromosome 3"/>
</dbReference>
<dbReference type="OrthoDB" id="6617264at2759"/>
<reference evidence="1" key="2">
    <citation type="submission" date="2021-02" db="UniProtKB">
        <authorList>
            <consortium name="EnsemblMetazoa"/>
        </authorList>
    </citation>
    <scope>IDENTIFICATION</scope>
    <source>
        <strain evidence="1">LVP_AGWG</strain>
    </source>
</reference>
<gene>
    <name evidence="1" type="primary">5563968</name>
</gene>
<dbReference type="EnsemblMetazoa" id="AAEL004030-RA">
    <property type="protein sequence ID" value="AAEL004030-PA"/>
    <property type="gene ID" value="AAEL004030"/>
</dbReference>
<dbReference type="PANTHER" id="PTHR21398">
    <property type="entry name" value="AGAP007094-PA"/>
    <property type="match status" value="1"/>
</dbReference>